<proteinExistence type="predicted"/>
<dbReference type="InParanoid" id="K3Z1E8"/>
<reference evidence="1" key="2">
    <citation type="submission" date="2018-08" db="UniProtKB">
        <authorList>
            <consortium name="EnsemblPlants"/>
        </authorList>
    </citation>
    <scope>IDENTIFICATION</scope>
    <source>
        <strain evidence="1">Yugu1</strain>
    </source>
</reference>
<dbReference type="HOGENOM" id="CLU_2965300_0_0_1"/>
<dbReference type="Gramene" id="KQL31628">
    <property type="protein sequence ID" value="KQL31628"/>
    <property type="gene ID" value="SETIT_020366mg"/>
</dbReference>
<dbReference type="Proteomes" id="UP000004995">
    <property type="component" value="Unassembled WGS sequence"/>
</dbReference>
<dbReference type="EMBL" id="AGNK02000561">
    <property type="status" value="NOT_ANNOTATED_CDS"/>
    <property type="molecule type" value="Genomic_DNA"/>
</dbReference>
<sequence length="59" mass="6672">MKHHPSRSLSSIRTMSSCSFGYISSYLNELNYQNMLGLHMVDSYLPVAIVHMAYSPSSM</sequence>
<evidence type="ECO:0000313" key="1">
    <source>
        <dbReference type="EnsemblPlants" id="KQL31628"/>
    </source>
</evidence>
<protein>
    <submittedName>
        <fullName evidence="1">Uncharacterized protein</fullName>
    </submittedName>
</protein>
<reference evidence="2" key="1">
    <citation type="journal article" date="2012" name="Nat. Biotechnol.">
        <title>Reference genome sequence of the model plant Setaria.</title>
        <authorList>
            <person name="Bennetzen J.L."/>
            <person name="Schmutz J."/>
            <person name="Wang H."/>
            <person name="Percifield R."/>
            <person name="Hawkins J."/>
            <person name="Pontaroli A.C."/>
            <person name="Estep M."/>
            <person name="Feng L."/>
            <person name="Vaughn J.N."/>
            <person name="Grimwood J."/>
            <person name="Jenkins J."/>
            <person name="Barry K."/>
            <person name="Lindquist E."/>
            <person name="Hellsten U."/>
            <person name="Deshpande S."/>
            <person name="Wang X."/>
            <person name="Wu X."/>
            <person name="Mitros T."/>
            <person name="Triplett J."/>
            <person name="Yang X."/>
            <person name="Ye C.Y."/>
            <person name="Mauro-Herrera M."/>
            <person name="Wang L."/>
            <person name="Li P."/>
            <person name="Sharma M."/>
            <person name="Sharma R."/>
            <person name="Ronald P.C."/>
            <person name="Panaud O."/>
            <person name="Kellogg E.A."/>
            <person name="Brutnell T.P."/>
            <person name="Doust A.N."/>
            <person name="Tuskan G.A."/>
            <person name="Rokhsar D."/>
            <person name="Devos K.M."/>
        </authorList>
    </citation>
    <scope>NUCLEOTIDE SEQUENCE [LARGE SCALE GENOMIC DNA]</scope>
    <source>
        <strain evidence="2">cv. Yugu1</strain>
    </source>
</reference>
<accession>K3Z1E8</accession>
<organism evidence="1 2">
    <name type="scientific">Setaria italica</name>
    <name type="common">Foxtail millet</name>
    <name type="synonym">Panicum italicum</name>
    <dbReference type="NCBI Taxonomy" id="4555"/>
    <lineage>
        <taxon>Eukaryota</taxon>
        <taxon>Viridiplantae</taxon>
        <taxon>Streptophyta</taxon>
        <taxon>Embryophyta</taxon>
        <taxon>Tracheophyta</taxon>
        <taxon>Spermatophyta</taxon>
        <taxon>Magnoliopsida</taxon>
        <taxon>Liliopsida</taxon>
        <taxon>Poales</taxon>
        <taxon>Poaceae</taxon>
        <taxon>PACMAD clade</taxon>
        <taxon>Panicoideae</taxon>
        <taxon>Panicodae</taxon>
        <taxon>Paniceae</taxon>
        <taxon>Cenchrinae</taxon>
        <taxon>Setaria</taxon>
    </lineage>
</organism>
<dbReference type="AlphaFoldDB" id="K3Z1E8"/>
<evidence type="ECO:0000313" key="2">
    <source>
        <dbReference type="Proteomes" id="UP000004995"/>
    </source>
</evidence>
<dbReference type="EnsemblPlants" id="KQL31628">
    <property type="protein sequence ID" value="KQL31628"/>
    <property type="gene ID" value="SETIT_020366mg"/>
</dbReference>
<name>K3Z1E8_SETIT</name>
<keyword evidence="2" id="KW-1185">Reference proteome</keyword>